<dbReference type="SUPFAM" id="SSF49899">
    <property type="entry name" value="Concanavalin A-like lectins/glucanases"/>
    <property type="match status" value="3"/>
</dbReference>
<evidence type="ECO:0000259" key="8">
    <source>
        <dbReference type="SMART" id="SM00560"/>
    </source>
</evidence>
<reference evidence="9 10" key="1">
    <citation type="submission" date="2019-07" db="EMBL/GenBank/DDBJ databases">
        <authorList>
            <person name="Duangmal K."/>
            <person name="Teo W.F.A."/>
        </authorList>
    </citation>
    <scope>NUCLEOTIDE SEQUENCE [LARGE SCALE GENOMIC DNA]</scope>
    <source>
        <strain evidence="9 10">TBRC 6029</strain>
    </source>
</reference>
<proteinExistence type="inferred from homology"/>
<feature type="signal peptide" evidence="6">
    <location>
        <begin position="1"/>
        <end position="21"/>
    </location>
</feature>
<dbReference type="OrthoDB" id="7294637at2"/>
<dbReference type="GO" id="GO:0016020">
    <property type="term" value="C:membrane"/>
    <property type="evidence" value="ECO:0007669"/>
    <property type="project" value="TreeGrafter"/>
</dbReference>
<dbReference type="CDD" id="cd15482">
    <property type="entry name" value="Sialidase_non-viral"/>
    <property type="match status" value="1"/>
</dbReference>
<feature type="domain" description="LamG-like jellyroll fold" evidence="8">
    <location>
        <begin position="668"/>
        <end position="811"/>
    </location>
</feature>
<comment type="catalytic activity">
    <reaction evidence="1">
        <text>Hydrolysis of alpha-(2-&gt;3)-, alpha-(2-&gt;6)-, alpha-(2-&gt;8)- glycosidic linkages of terminal sialic acid residues in oligosaccharides, glycoproteins, glycolipids, colominic acid and synthetic substrates.</text>
        <dbReference type="EC" id="3.2.1.18"/>
    </reaction>
</comment>
<comment type="similarity">
    <text evidence="2">Belongs to the glycosyl hydrolase 33 family.</text>
</comment>
<dbReference type="EC" id="3.2.1.18" evidence="3"/>
<dbReference type="Proteomes" id="UP000320011">
    <property type="component" value="Unassembled WGS sequence"/>
</dbReference>
<dbReference type="PANTHER" id="PTHR10628:SF30">
    <property type="entry name" value="EXO-ALPHA-SIALIDASE"/>
    <property type="match status" value="1"/>
</dbReference>
<evidence type="ECO:0000256" key="1">
    <source>
        <dbReference type="ARBA" id="ARBA00000427"/>
    </source>
</evidence>
<keyword evidence="10" id="KW-1185">Reference proteome</keyword>
<evidence type="ECO:0000256" key="3">
    <source>
        <dbReference type="ARBA" id="ARBA00012733"/>
    </source>
</evidence>
<feature type="domain" description="LamG-like jellyroll fold" evidence="8">
    <location>
        <begin position="896"/>
        <end position="1041"/>
    </location>
</feature>
<evidence type="ECO:0000259" key="7">
    <source>
        <dbReference type="SMART" id="SM00282"/>
    </source>
</evidence>
<dbReference type="GO" id="GO:0006689">
    <property type="term" value="P:ganglioside catabolic process"/>
    <property type="evidence" value="ECO:0007669"/>
    <property type="project" value="TreeGrafter"/>
</dbReference>
<organism evidence="9 10">
    <name type="scientific">Amycolatopsis rhizosphaerae</name>
    <dbReference type="NCBI Taxonomy" id="2053003"/>
    <lineage>
        <taxon>Bacteria</taxon>
        <taxon>Bacillati</taxon>
        <taxon>Actinomycetota</taxon>
        <taxon>Actinomycetes</taxon>
        <taxon>Pseudonocardiales</taxon>
        <taxon>Pseudonocardiaceae</taxon>
        <taxon>Amycolatopsis</taxon>
    </lineage>
</organism>
<gene>
    <name evidence="9" type="ORF">FNH05_24720</name>
</gene>
<dbReference type="InterPro" id="IPR006558">
    <property type="entry name" value="LamG-like"/>
</dbReference>
<feature type="domain" description="Laminin G" evidence="7">
    <location>
        <begin position="668"/>
        <end position="806"/>
    </location>
</feature>
<evidence type="ECO:0000256" key="6">
    <source>
        <dbReference type="SAM" id="SignalP"/>
    </source>
</evidence>
<dbReference type="Pfam" id="PF13385">
    <property type="entry name" value="Laminin_G_3"/>
    <property type="match status" value="3"/>
</dbReference>
<name>A0A558BNA1_9PSEU</name>
<dbReference type="Gene3D" id="2.120.10.10">
    <property type="match status" value="1"/>
</dbReference>
<dbReference type="InterPro" id="IPR026856">
    <property type="entry name" value="Sialidase_fam"/>
</dbReference>
<dbReference type="EMBL" id="VJWX01000294">
    <property type="protein sequence ID" value="TVT37989.1"/>
    <property type="molecule type" value="Genomic_DNA"/>
</dbReference>
<dbReference type="PANTHER" id="PTHR10628">
    <property type="entry name" value="SIALIDASE"/>
    <property type="match status" value="1"/>
</dbReference>
<dbReference type="InterPro" id="IPR011040">
    <property type="entry name" value="Sialidase"/>
</dbReference>
<dbReference type="InterPro" id="IPR001791">
    <property type="entry name" value="Laminin_G"/>
</dbReference>
<feature type="chain" id="PRO_5039450777" description="exo-alpha-sialidase" evidence="6">
    <location>
        <begin position="22"/>
        <end position="1074"/>
    </location>
</feature>
<dbReference type="InterPro" id="IPR013320">
    <property type="entry name" value="ConA-like_dom_sf"/>
</dbReference>
<keyword evidence="4 6" id="KW-0732">Signal</keyword>
<feature type="domain" description="Laminin G" evidence="7">
    <location>
        <begin position="896"/>
        <end position="1036"/>
    </location>
</feature>
<dbReference type="SUPFAM" id="SSF50939">
    <property type="entry name" value="Sialidases"/>
    <property type="match status" value="1"/>
</dbReference>
<dbReference type="Pfam" id="PF13088">
    <property type="entry name" value="BNR_2"/>
    <property type="match status" value="1"/>
</dbReference>
<evidence type="ECO:0000256" key="5">
    <source>
        <dbReference type="ARBA" id="ARBA00023157"/>
    </source>
</evidence>
<evidence type="ECO:0000313" key="9">
    <source>
        <dbReference type="EMBL" id="TVT37989.1"/>
    </source>
</evidence>
<dbReference type="Gene3D" id="2.60.120.200">
    <property type="match status" value="3"/>
</dbReference>
<accession>A0A558BNA1</accession>
<keyword evidence="5" id="KW-1015">Disulfide bond</keyword>
<dbReference type="SMART" id="SM00282">
    <property type="entry name" value="LamG"/>
    <property type="match status" value="3"/>
</dbReference>
<dbReference type="RefSeq" id="WP_144591102.1">
    <property type="nucleotide sequence ID" value="NZ_VJWX01000294.1"/>
</dbReference>
<evidence type="ECO:0000313" key="10">
    <source>
        <dbReference type="Proteomes" id="UP000320011"/>
    </source>
</evidence>
<evidence type="ECO:0000256" key="4">
    <source>
        <dbReference type="ARBA" id="ARBA00022729"/>
    </source>
</evidence>
<reference evidence="9 10" key="2">
    <citation type="submission" date="2019-08" db="EMBL/GenBank/DDBJ databases">
        <title>Amycolatopsis acidicola sp. nov., isolated from peat swamp forest soil.</title>
        <authorList>
            <person name="Srisuk N."/>
        </authorList>
    </citation>
    <scope>NUCLEOTIDE SEQUENCE [LARGE SCALE GENOMIC DNA]</scope>
    <source>
        <strain evidence="9 10">TBRC 6029</strain>
    </source>
</reference>
<dbReference type="InterPro" id="IPR036278">
    <property type="entry name" value="Sialidase_sf"/>
</dbReference>
<dbReference type="AlphaFoldDB" id="A0A558BNA1"/>
<comment type="caution">
    <text evidence="9">The sequence shown here is derived from an EMBL/GenBank/DDBJ whole genome shotgun (WGS) entry which is preliminary data.</text>
</comment>
<dbReference type="GO" id="GO:0004308">
    <property type="term" value="F:exo-alpha-sialidase activity"/>
    <property type="evidence" value="ECO:0007669"/>
    <property type="project" value="UniProtKB-EC"/>
</dbReference>
<feature type="domain" description="Laminin G" evidence="7">
    <location>
        <begin position="452"/>
        <end position="586"/>
    </location>
</feature>
<dbReference type="SMART" id="SM00560">
    <property type="entry name" value="LamGL"/>
    <property type="match status" value="2"/>
</dbReference>
<evidence type="ECO:0000256" key="2">
    <source>
        <dbReference type="ARBA" id="ARBA00009348"/>
    </source>
</evidence>
<sequence length="1074" mass="111140">MMRRLVLVLALVLGLLPAVDAAASGVVVSQGAVAGTEQVLFRAGTAGYGCFRIPALVRTAQGSLLAFSEARKSPSCADRGDIDTVVRRSTNNGRTWGPIRVVLSGSADDPFAPFTRGNPAPVVDRTTGAVFLVSTSNDASAGGPRLPWVQRSDDDGLTWTTAQRVTASFDGTTDGWFATGPGHGVQLSSGRLVVGAHQKPRSGVVNAGVLYSDDHGLTWHASAAANSFVDGQLSPGEVSVAELPDGRLYAAARNEITDGDHRAMAVSADGGTTMPAFTAVPSLVTPSVQGSVLAPQQTYQSRPGDTLLFSGPADPSDRKLMTVRYSTNNGVSWTTPAHGLITNQRSGYSDLAELTDGEIGLLYEGGVSFSADEIRFNRFTPAELGIPGTFTGKPSTQPIPLAGPTTPDASPEANDAYLAGNATVNQGLVLDGSGDYADVPYSRSLDPGSGDFTYTTSFSYSASASSPNQVLFWAYGVGAGAPQVWLRAQPGQDQVLAWVQGDTGTTVAVKDSSSAYAFGDGANHSLTLTRSGSQIRLTVDGASATASGVSGSVSAGTLGLRLGAKPDGSASDPFHGTLRDFRFSRSADGTATPVLRLPFAMVDGAATVSRTTVAISDDVSAHCADGSLLGGLGTRVDGRVAGTLALQIDSSHPGVETPFVPSLDLGDGDFTLTTWFRYDATASSPNQALLWAFGATSGKRSVWVRAQPAQDRLYAWVQTDTGQVAVALPDISGATAFGDGAWHPLALSRSAGQVRLSVGSQSATATGLTGSVTAGKGDLLGLRAGSKPDGTDVFTGAFDEVRVYPRALTDAEAAGAYPSDRPSLWWSFENQTTQQHDVARLADGPSTPDYAGHCAGAYVRGGAALGPGKTGSALTFDGTSDDVELPYSPSTALGAGDFTFTTWLKYSATPADADQVVLWAYGTGSTARSLWLRAQPSKDRLYAWIQTDAGAAGVAAPDTAASVAFGDGAWHHLALRRAGTTLSLIVDGTTVGSTAIPAGSLSYDDTFTADGLELGAKPDGTNRLRGSLDEFRLFRKALSGSELDAVRQDNADLGMVTAVRLPFETLSATGHARM</sequence>
<dbReference type="GO" id="GO:0005737">
    <property type="term" value="C:cytoplasm"/>
    <property type="evidence" value="ECO:0007669"/>
    <property type="project" value="TreeGrafter"/>
</dbReference>
<protein>
    <recommendedName>
        <fullName evidence="3">exo-alpha-sialidase</fullName>
        <ecNumber evidence="3">3.2.1.18</ecNumber>
    </recommendedName>
</protein>
<dbReference type="GO" id="GO:0009313">
    <property type="term" value="P:oligosaccharide catabolic process"/>
    <property type="evidence" value="ECO:0007669"/>
    <property type="project" value="TreeGrafter"/>
</dbReference>